<dbReference type="EMBL" id="BSPG01000023">
    <property type="protein sequence ID" value="GLS45518.1"/>
    <property type="molecule type" value="Genomic_DNA"/>
</dbReference>
<reference evidence="2" key="1">
    <citation type="journal article" date="2019" name="Int. J. Syst. Evol. Microbiol.">
        <title>The Global Catalogue of Microorganisms (GCM) 10K type strain sequencing project: providing services to taxonomists for standard genome sequencing and annotation.</title>
        <authorList>
            <consortium name="The Broad Institute Genomics Platform"/>
            <consortium name="The Broad Institute Genome Sequencing Center for Infectious Disease"/>
            <person name="Wu L."/>
            <person name="Ma J."/>
        </authorList>
    </citation>
    <scope>NUCLEOTIDE SEQUENCE [LARGE SCALE GENOMIC DNA]</scope>
    <source>
        <strain evidence="2">NBRC 107710</strain>
    </source>
</reference>
<evidence type="ECO:0000313" key="1">
    <source>
        <dbReference type="EMBL" id="GLS45518.1"/>
    </source>
</evidence>
<comment type="caution">
    <text evidence="1">The sequence shown here is derived from an EMBL/GenBank/DDBJ whole genome shotgun (WGS) entry which is preliminary data.</text>
</comment>
<name>A0ABQ6DB28_9HYPH</name>
<evidence type="ECO:0000313" key="2">
    <source>
        <dbReference type="Proteomes" id="UP001156881"/>
    </source>
</evidence>
<proteinExistence type="predicted"/>
<protein>
    <submittedName>
        <fullName evidence="1">Uncharacterized protein</fullName>
    </submittedName>
</protein>
<dbReference type="Proteomes" id="UP001156881">
    <property type="component" value="Unassembled WGS sequence"/>
</dbReference>
<keyword evidence="2" id="KW-1185">Reference proteome</keyword>
<organism evidence="1 2">
    <name type="scientific">Methylobacterium brachythecii</name>
    <dbReference type="NCBI Taxonomy" id="1176177"/>
    <lineage>
        <taxon>Bacteria</taxon>
        <taxon>Pseudomonadati</taxon>
        <taxon>Pseudomonadota</taxon>
        <taxon>Alphaproteobacteria</taxon>
        <taxon>Hyphomicrobiales</taxon>
        <taxon>Methylobacteriaceae</taxon>
        <taxon>Methylobacterium</taxon>
    </lineage>
</organism>
<accession>A0ABQ6DB28</accession>
<sequence>MGAVMNQARSVSAKRPLGIGRWLGAVAEELGRLIEVLGPQPQLKPVPVRVRSGRSRGAR</sequence>
<gene>
    <name evidence="1" type="ORF">GCM10007884_35090</name>
</gene>